<dbReference type="InterPro" id="IPR009051">
    <property type="entry name" value="Helical_ferredxn"/>
</dbReference>
<keyword evidence="5" id="KW-0411">Iron-sulfur</keyword>
<dbReference type="PANTHER" id="PTHR43578">
    <property type="entry name" value="NADH-QUINONE OXIDOREDUCTASE SUBUNIT F"/>
    <property type="match status" value="1"/>
</dbReference>
<dbReference type="SMART" id="SM00928">
    <property type="entry name" value="NADH_4Fe-4S"/>
    <property type="match status" value="1"/>
</dbReference>
<dbReference type="Proteomes" id="UP000280960">
    <property type="component" value="Chromosome"/>
</dbReference>
<keyword evidence="3" id="KW-0479">Metal-binding</keyword>
<dbReference type="EMBL" id="CP033169">
    <property type="protein sequence ID" value="AYO31027.1"/>
    <property type="molecule type" value="Genomic_DNA"/>
</dbReference>
<dbReference type="InterPro" id="IPR036188">
    <property type="entry name" value="FAD/NAD-bd_sf"/>
</dbReference>
<dbReference type="PRINTS" id="PR00419">
    <property type="entry name" value="ADXRDTASE"/>
</dbReference>
<dbReference type="InterPro" id="IPR037225">
    <property type="entry name" value="Nuo51_FMN-bd_sf"/>
</dbReference>
<dbReference type="GO" id="GO:0051539">
    <property type="term" value="F:4 iron, 4 sulfur cluster binding"/>
    <property type="evidence" value="ECO:0007669"/>
    <property type="project" value="UniProtKB-KW"/>
</dbReference>
<dbReference type="SUPFAM" id="SSF52833">
    <property type="entry name" value="Thioredoxin-like"/>
    <property type="match status" value="1"/>
</dbReference>
<dbReference type="CDD" id="cd02980">
    <property type="entry name" value="TRX_Fd_family"/>
    <property type="match status" value="1"/>
</dbReference>
<comment type="similarity">
    <text evidence="1">Belongs to the complex I 51 kDa subunit family.</text>
</comment>
<name>A0A3G2R8B2_9FIRM</name>
<feature type="domain" description="NADH-ubiquinone oxidoreductase 51kDa subunit iron-sulphur binding" evidence="6">
    <location>
        <begin position="439"/>
        <end position="484"/>
    </location>
</feature>
<organism evidence="7 8">
    <name type="scientific">Biomaibacter acetigenes</name>
    <dbReference type="NCBI Taxonomy" id="2316383"/>
    <lineage>
        <taxon>Bacteria</taxon>
        <taxon>Bacillati</taxon>
        <taxon>Bacillota</taxon>
        <taxon>Clostridia</taxon>
        <taxon>Thermosediminibacterales</taxon>
        <taxon>Tepidanaerobacteraceae</taxon>
        <taxon>Biomaibacter</taxon>
    </lineage>
</organism>
<dbReference type="Gene3D" id="3.50.50.60">
    <property type="entry name" value="FAD/NAD(P)-binding domain"/>
    <property type="match status" value="1"/>
</dbReference>
<evidence type="ECO:0000256" key="4">
    <source>
        <dbReference type="ARBA" id="ARBA00023004"/>
    </source>
</evidence>
<dbReference type="Pfam" id="PF01257">
    <property type="entry name" value="2Fe-2S_thioredx"/>
    <property type="match status" value="1"/>
</dbReference>
<evidence type="ECO:0000256" key="1">
    <source>
        <dbReference type="ARBA" id="ARBA00007523"/>
    </source>
</evidence>
<evidence type="ECO:0000256" key="5">
    <source>
        <dbReference type="ARBA" id="ARBA00023014"/>
    </source>
</evidence>
<evidence type="ECO:0000313" key="8">
    <source>
        <dbReference type="Proteomes" id="UP000280960"/>
    </source>
</evidence>
<dbReference type="KEGG" id="bacg:D2962_10785"/>
<evidence type="ECO:0000256" key="3">
    <source>
        <dbReference type="ARBA" id="ARBA00022723"/>
    </source>
</evidence>
<reference evidence="7 8" key="1">
    <citation type="submission" date="2018-10" db="EMBL/GenBank/DDBJ databases">
        <authorList>
            <person name="Zhang X."/>
        </authorList>
    </citation>
    <scope>NUCLEOTIDE SEQUENCE [LARGE SCALE GENOMIC DNA]</scope>
    <source>
        <strain evidence="7 8">SK-G1</strain>
    </source>
</reference>
<dbReference type="PANTHER" id="PTHR43578:SF3">
    <property type="entry name" value="NADH-QUINONE OXIDOREDUCTASE SUBUNIT F"/>
    <property type="match status" value="1"/>
</dbReference>
<dbReference type="Gene3D" id="3.40.30.10">
    <property type="entry name" value="Glutaredoxin"/>
    <property type="match status" value="1"/>
</dbReference>
<dbReference type="GO" id="GO:0046872">
    <property type="term" value="F:metal ion binding"/>
    <property type="evidence" value="ECO:0007669"/>
    <property type="project" value="UniProtKB-KW"/>
</dbReference>
<dbReference type="InterPro" id="IPR001949">
    <property type="entry name" value="NADH-UbQ_OxRdtase_51kDa_CS"/>
</dbReference>
<dbReference type="InterPro" id="IPR011538">
    <property type="entry name" value="Nuo51_FMN-bd"/>
</dbReference>
<dbReference type="InterPro" id="IPR036249">
    <property type="entry name" value="Thioredoxin-like_sf"/>
</dbReference>
<dbReference type="NCBIfam" id="NF010120">
    <property type="entry name" value="PRK13596.1"/>
    <property type="match status" value="1"/>
</dbReference>
<dbReference type="SUPFAM" id="SSF51905">
    <property type="entry name" value="FAD/NAD(P)-binding domain"/>
    <property type="match status" value="1"/>
</dbReference>
<dbReference type="Gene3D" id="3.10.20.600">
    <property type="match status" value="1"/>
</dbReference>
<dbReference type="SUPFAM" id="SSF140490">
    <property type="entry name" value="Nqo1C-terminal domain-like"/>
    <property type="match status" value="1"/>
</dbReference>
<dbReference type="RefSeq" id="WP_122014973.1">
    <property type="nucleotide sequence ID" value="NZ_CP033169.1"/>
</dbReference>
<dbReference type="InterPro" id="IPR037207">
    <property type="entry name" value="Nuop51_4Fe4S-bd_sf"/>
</dbReference>
<evidence type="ECO:0000256" key="2">
    <source>
        <dbReference type="ARBA" id="ARBA00022485"/>
    </source>
</evidence>
<keyword evidence="8" id="KW-1185">Reference proteome</keyword>
<dbReference type="PROSITE" id="PS51257">
    <property type="entry name" value="PROKAR_LIPOPROTEIN"/>
    <property type="match status" value="1"/>
</dbReference>
<keyword evidence="4" id="KW-0408">Iron</keyword>
<dbReference type="SUPFAM" id="SSF142984">
    <property type="entry name" value="Nqo1 middle domain-like"/>
    <property type="match status" value="1"/>
</dbReference>
<dbReference type="Pfam" id="PF10589">
    <property type="entry name" value="NADH_4Fe-4S"/>
    <property type="match status" value="1"/>
</dbReference>
<dbReference type="SUPFAM" id="SSF142019">
    <property type="entry name" value="Nqo1 FMN-binding domain-like"/>
    <property type="match status" value="1"/>
</dbReference>
<dbReference type="GO" id="GO:0008137">
    <property type="term" value="F:NADH dehydrogenase (ubiquinone) activity"/>
    <property type="evidence" value="ECO:0007669"/>
    <property type="project" value="InterPro"/>
</dbReference>
<evidence type="ECO:0000259" key="6">
    <source>
        <dbReference type="SMART" id="SM00928"/>
    </source>
</evidence>
<gene>
    <name evidence="7" type="primary">nuoF</name>
    <name evidence="7" type="ORF">D2962_10785</name>
</gene>
<dbReference type="InterPro" id="IPR028261">
    <property type="entry name" value="DPD_II"/>
</dbReference>
<keyword evidence="2" id="KW-0004">4Fe-4S</keyword>
<dbReference type="Gene3D" id="6.10.250.1450">
    <property type="match status" value="1"/>
</dbReference>
<dbReference type="Gene3D" id="3.40.50.11540">
    <property type="entry name" value="NADH-ubiquinone oxidoreductase 51kDa subunit"/>
    <property type="match status" value="1"/>
</dbReference>
<dbReference type="Pfam" id="PF14691">
    <property type="entry name" value="Fer4_20"/>
    <property type="match status" value="1"/>
</dbReference>
<dbReference type="GO" id="GO:0010181">
    <property type="term" value="F:FMN binding"/>
    <property type="evidence" value="ECO:0007669"/>
    <property type="project" value="InterPro"/>
</dbReference>
<dbReference type="FunFam" id="1.20.1440.230:FF:000001">
    <property type="entry name" value="Mitochondrial NADH dehydrogenase flavoprotein 1"/>
    <property type="match status" value="1"/>
</dbReference>
<accession>A0A3G2R8B2</accession>
<dbReference type="Pfam" id="PF01512">
    <property type="entry name" value="Complex1_51K"/>
    <property type="match status" value="1"/>
</dbReference>
<dbReference type="PROSITE" id="PS00645">
    <property type="entry name" value="COMPLEX1_51K_2"/>
    <property type="match status" value="1"/>
</dbReference>
<dbReference type="Pfam" id="PF13450">
    <property type="entry name" value="NAD_binding_8"/>
    <property type="match status" value="1"/>
</dbReference>
<protein>
    <submittedName>
        <fullName evidence="7">NADH-quinone oxidoreductase subunit NuoF</fullName>
    </submittedName>
</protein>
<dbReference type="FunFam" id="3.40.50.11540:FF:000001">
    <property type="entry name" value="NADH dehydrogenase [ubiquinone] flavoprotein 1, mitochondrial"/>
    <property type="match status" value="1"/>
</dbReference>
<proteinExistence type="inferred from homology"/>
<dbReference type="Gene3D" id="1.10.1060.10">
    <property type="entry name" value="Alpha-helical ferredoxin"/>
    <property type="match status" value="1"/>
</dbReference>
<evidence type="ECO:0000313" key="7">
    <source>
        <dbReference type="EMBL" id="AYO31027.1"/>
    </source>
</evidence>
<dbReference type="InterPro" id="IPR019575">
    <property type="entry name" value="Nuop51_4Fe4S-bd"/>
</dbReference>
<sequence>MQFYRSHVLVCGGGGCMSSGCLKVKEAMLSGIERMGLSQEIKVVVTGCMGPCHLGPMVLVYPEGVLYTKVTPEGAAKIVEKHLYMGEVVEELVAREHDGRLAPTLRENPFFAKQVKIALRNTGLIDPMSIEEYIAVDGYKALTKVLSEMKPEEVIDVIKKSGLRGRGGAGFSTGLKWSFTARAKGYPKYVLCNADEGDPGAFMDRSVLEGDPHSVIEAMAIAGFAVGANQGYVYVRAEYPLAVERLGHAISQAREWGLLGKNILGTGFDFDLDIKVGAGAFVCGEETALIASVEGKRGEPRPKPPFPANEGYLGKPTLINNVETYANICPIILNGAEWFASYGTSNNTGTKVFALAGKINNTGLVEVPMGTSLGDIIYDIGGGIPGGKKFKAAQTGGPSGGCIPREYLNTPVDYETLKELGTIMGSGGLIVVDEDTCMVDFAKFFLQFVQDESCGKCAPCRLGTKRMLEILERITRGEGREGDIERLIDTGNIIKETALCGLGQTAPNPVLSTIRYFRDEYEAHIKYKKCPASVCASLFDSPCQNACPAGVEVPLYISAIRQKDYSRAVEIIRENNPFPAICGRVCNHPCESKCRRSQIDDPVAIRALKRFAADYDMKNPQKPVLRALKSKKVAIIGAGPSGLTAAYYLAREGYSVTVFEALPVAGGMMAVGIPEYRLPREILAAEIEHIKSVGVEIKLNQALGRDFSLEDLKKQNFEAIL</sequence>
<dbReference type="AlphaFoldDB" id="A0A3G2R8B2"/>